<keyword evidence="2" id="KW-1185">Reference proteome</keyword>
<dbReference type="PANTHER" id="PTHR41339:SF1">
    <property type="entry name" value="SECRETED PROTEIN"/>
    <property type="match status" value="1"/>
</dbReference>
<protein>
    <recommendedName>
        <fullName evidence="3">Right-handed parallel beta-helix repeat-containing protein</fullName>
    </recommendedName>
</protein>
<evidence type="ECO:0000313" key="2">
    <source>
        <dbReference type="Proteomes" id="UP000276603"/>
    </source>
</evidence>
<evidence type="ECO:0008006" key="3">
    <source>
        <dbReference type="Google" id="ProtNLM"/>
    </source>
</evidence>
<dbReference type="Proteomes" id="UP000276603">
    <property type="component" value="Unassembled WGS sequence"/>
</dbReference>
<dbReference type="PROSITE" id="PS51257">
    <property type="entry name" value="PROKAR_LIPOPROTEIN"/>
    <property type="match status" value="1"/>
</dbReference>
<proteinExistence type="predicted"/>
<dbReference type="PANTHER" id="PTHR41339">
    <property type="entry name" value="LIPL48"/>
    <property type="match status" value="1"/>
</dbReference>
<dbReference type="OrthoDB" id="1521716at2"/>
<dbReference type="EMBL" id="RBCJ01000001">
    <property type="protein sequence ID" value="RKN83264.1"/>
    <property type="molecule type" value="Genomic_DNA"/>
</dbReference>
<reference evidence="1 2" key="1">
    <citation type="submission" date="2018-10" db="EMBL/GenBank/DDBJ databases">
        <title>Ulvibacterium marinum gen. nov., sp. nov., a novel marine bacterium of the family Flavobacteriaceae, isolated from a culture of the green alga Ulva prolifera.</title>
        <authorList>
            <person name="Zhang Z."/>
        </authorList>
    </citation>
    <scope>NUCLEOTIDE SEQUENCE [LARGE SCALE GENOMIC DNA]</scope>
    <source>
        <strain evidence="1 2">CCMM003</strain>
    </source>
</reference>
<organism evidence="1 2">
    <name type="scientific">Ulvibacterium marinum</name>
    <dbReference type="NCBI Taxonomy" id="2419782"/>
    <lineage>
        <taxon>Bacteria</taxon>
        <taxon>Pseudomonadati</taxon>
        <taxon>Bacteroidota</taxon>
        <taxon>Flavobacteriia</taxon>
        <taxon>Flavobacteriales</taxon>
        <taxon>Flavobacteriaceae</taxon>
        <taxon>Ulvibacterium</taxon>
    </lineage>
</organism>
<gene>
    <name evidence="1" type="ORF">D7Z94_05385</name>
</gene>
<evidence type="ECO:0000313" key="1">
    <source>
        <dbReference type="EMBL" id="RKN83264.1"/>
    </source>
</evidence>
<comment type="caution">
    <text evidence="1">The sequence shown here is derived from an EMBL/GenBank/DDBJ whole genome shotgun (WGS) entry which is preliminary data.</text>
</comment>
<sequence>MFPVKIYIGSSLPKSVFVGVFFFLIISCSDDDPVDDNEAVLTCFDGILNGDEITVDCGGVCPGFCPLSSIGILGGEVKGRSQNGELVDVLQLDPSIEYRLVGPLLIRDKGALSIPAGTVIKADPNVGAYIAVAQGGQLFVFGQPENPAVITSGAENPMPGDWGGVIICGQAPIDTGEVGRSDIIDIFYGGSELEDSSGFLNYLRIEYAGAITENQQNFDGIAFYGVGAFTNVTNVQTYESLGNGIRFIGGNADAERLVVTNAGANGIAVTNDWSGNGNSWYLSGVSEAGIRISSNELVESPNPIVTDTIRNISMVGPNFEEGLNYSELGGSYVLTNVHTTGMQLGINVEGPAASNQIDLGNLQIDSIQFDNPATDFVPTNYTGTNPGFYQENIATGAGNEALKPDWANGWTRGLQ</sequence>
<name>A0A3B0CF24_9FLAO</name>
<dbReference type="RefSeq" id="WP_120710471.1">
    <property type="nucleotide sequence ID" value="NZ_RBCJ01000001.1"/>
</dbReference>
<accession>A0A3B0CF24</accession>
<dbReference type="AlphaFoldDB" id="A0A3B0CF24"/>